<dbReference type="PANTHER" id="PTHR32196:SF63">
    <property type="entry name" value="INNER MEMBRANE ABC TRANSPORTER PERMEASE PROTEIN YJFF"/>
    <property type="match status" value="1"/>
</dbReference>
<gene>
    <name evidence="7" type="ORF">SAMN04515671_0692</name>
</gene>
<dbReference type="AlphaFoldDB" id="A0A1H0IXM7"/>
<feature type="transmembrane region" description="Helical" evidence="6">
    <location>
        <begin position="18"/>
        <end position="38"/>
    </location>
</feature>
<dbReference type="GO" id="GO:0022857">
    <property type="term" value="F:transmembrane transporter activity"/>
    <property type="evidence" value="ECO:0007669"/>
    <property type="project" value="InterPro"/>
</dbReference>
<keyword evidence="3 6" id="KW-0812">Transmembrane</keyword>
<evidence type="ECO:0000256" key="1">
    <source>
        <dbReference type="ARBA" id="ARBA00004651"/>
    </source>
</evidence>
<dbReference type="PANTHER" id="PTHR32196">
    <property type="entry name" value="ABC TRANSPORTER PERMEASE PROTEIN YPHD-RELATED-RELATED"/>
    <property type="match status" value="1"/>
</dbReference>
<dbReference type="InterPro" id="IPR001851">
    <property type="entry name" value="ABC_transp_permease"/>
</dbReference>
<dbReference type="STRING" id="1090615.SAMN04515671_0692"/>
<dbReference type="Proteomes" id="UP000198741">
    <property type="component" value="Chromosome I"/>
</dbReference>
<feature type="transmembrane region" description="Helical" evidence="6">
    <location>
        <begin position="135"/>
        <end position="154"/>
    </location>
</feature>
<protein>
    <submittedName>
        <fullName evidence="7">Ribose transport system permease protein</fullName>
    </submittedName>
</protein>
<feature type="transmembrane region" description="Helical" evidence="6">
    <location>
        <begin position="265"/>
        <end position="282"/>
    </location>
</feature>
<evidence type="ECO:0000256" key="5">
    <source>
        <dbReference type="ARBA" id="ARBA00023136"/>
    </source>
</evidence>
<evidence type="ECO:0000256" key="3">
    <source>
        <dbReference type="ARBA" id="ARBA00022692"/>
    </source>
</evidence>
<dbReference type="EMBL" id="LT629710">
    <property type="protein sequence ID" value="SDO36103.1"/>
    <property type="molecule type" value="Genomic_DNA"/>
</dbReference>
<keyword evidence="2" id="KW-1003">Cell membrane</keyword>
<feature type="transmembrane region" description="Helical" evidence="6">
    <location>
        <begin position="288"/>
        <end position="306"/>
    </location>
</feature>
<evidence type="ECO:0000256" key="4">
    <source>
        <dbReference type="ARBA" id="ARBA00022989"/>
    </source>
</evidence>
<dbReference type="Pfam" id="PF02653">
    <property type="entry name" value="BPD_transp_2"/>
    <property type="match status" value="1"/>
</dbReference>
<feature type="transmembrane region" description="Helical" evidence="6">
    <location>
        <begin position="160"/>
        <end position="180"/>
    </location>
</feature>
<feature type="transmembrane region" description="Helical" evidence="6">
    <location>
        <begin position="234"/>
        <end position="253"/>
    </location>
</feature>
<keyword evidence="4 6" id="KW-1133">Transmembrane helix</keyword>
<accession>A0A1H0IXM7</accession>
<evidence type="ECO:0000256" key="2">
    <source>
        <dbReference type="ARBA" id="ARBA00022475"/>
    </source>
</evidence>
<dbReference type="GO" id="GO:0005886">
    <property type="term" value="C:plasma membrane"/>
    <property type="evidence" value="ECO:0007669"/>
    <property type="project" value="UniProtKB-SubCell"/>
</dbReference>
<keyword evidence="8" id="KW-1185">Reference proteome</keyword>
<feature type="transmembrane region" description="Helical" evidence="6">
    <location>
        <begin position="210"/>
        <end position="228"/>
    </location>
</feature>
<reference evidence="7 8" key="1">
    <citation type="submission" date="2016-10" db="EMBL/GenBank/DDBJ databases">
        <authorList>
            <person name="de Groot N.N."/>
        </authorList>
    </citation>
    <scope>NUCLEOTIDE SEQUENCE [LARGE SCALE GENOMIC DNA]</scope>
    <source>
        <strain evidence="8">P4-7,KCTC 19426,CECT 7604</strain>
    </source>
</reference>
<sequence>MTAVDAVSVRRIALTRTVLAVVGALACLVFASASPYFLSVDNLINLLNDLAVVGIVAIPATFLLMAGQVDLTSGATAAFAGLVVALTSPQLGIIVAVLVAVATGAVVGLVNGLLVTVADVSSVAATFGSMSLLRGLAYLVPSGLAIYLPGFRALGNARPFLGLSLPFLIFLGLLILGGALSRSDIGGGCREIGILPAAERMAGRPARRGIVALFVASGLAASLVGLIRTSQLGTGLPTAAIGVEITVLTAVLLGGGRLNGGRGSVIGTSLALLVMTIIDNGLSLSNVTAYAGQVFHAALLIIALVIDRPLRRRRRAAPEDAG</sequence>
<organism evidence="7 8">
    <name type="scientific">Nakamurella panacisegetis</name>
    <dbReference type="NCBI Taxonomy" id="1090615"/>
    <lineage>
        <taxon>Bacteria</taxon>
        <taxon>Bacillati</taxon>
        <taxon>Actinomycetota</taxon>
        <taxon>Actinomycetes</taxon>
        <taxon>Nakamurellales</taxon>
        <taxon>Nakamurellaceae</taxon>
        <taxon>Nakamurella</taxon>
    </lineage>
</organism>
<evidence type="ECO:0000313" key="8">
    <source>
        <dbReference type="Proteomes" id="UP000198741"/>
    </source>
</evidence>
<comment type="subcellular location">
    <subcellularLocation>
        <location evidence="1">Cell membrane</location>
        <topology evidence="1">Multi-pass membrane protein</topology>
    </subcellularLocation>
</comment>
<evidence type="ECO:0000313" key="7">
    <source>
        <dbReference type="EMBL" id="SDO36103.1"/>
    </source>
</evidence>
<keyword evidence="5 6" id="KW-0472">Membrane</keyword>
<evidence type="ECO:0000256" key="6">
    <source>
        <dbReference type="SAM" id="Phobius"/>
    </source>
</evidence>
<feature type="transmembrane region" description="Helical" evidence="6">
    <location>
        <begin position="50"/>
        <end position="67"/>
    </location>
</feature>
<proteinExistence type="predicted"/>
<name>A0A1H0IXM7_9ACTN</name>